<feature type="compositionally biased region" description="Low complexity" evidence="1">
    <location>
        <begin position="453"/>
        <end position="472"/>
    </location>
</feature>
<feature type="compositionally biased region" description="Polar residues" evidence="1">
    <location>
        <begin position="372"/>
        <end position="393"/>
    </location>
</feature>
<evidence type="ECO:0000313" key="2">
    <source>
        <dbReference type="EMBL" id="CED82340.1"/>
    </source>
</evidence>
<dbReference type="EMBL" id="LN483124">
    <property type="protein sequence ID" value="CED82340.1"/>
    <property type="molecule type" value="Genomic_DNA"/>
</dbReference>
<feature type="compositionally biased region" description="Polar residues" evidence="1">
    <location>
        <begin position="818"/>
        <end position="829"/>
    </location>
</feature>
<organism evidence="2">
    <name type="scientific">Phaffia rhodozyma</name>
    <name type="common">Yeast</name>
    <name type="synonym">Xanthophyllomyces dendrorhous</name>
    <dbReference type="NCBI Taxonomy" id="264483"/>
    <lineage>
        <taxon>Eukaryota</taxon>
        <taxon>Fungi</taxon>
        <taxon>Dikarya</taxon>
        <taxon>Basidiomycota</taxon>
        <taxon>Agaricomycotina</taxon>
        <taxon>Tremellomycetes</taxon>
        <taxon>Cystofilobasidiales</taxon>
        <taxon>Mrakiaceae</taxon>
        <taxon>Phaffia</taxon>
    </lineage>
</organism>
<feature type="region of interest" description="Disordered" evidence="1">
    <location>
        <begin position="1"/>
        <end position="50"/>
    </location>
</feature>
<reference evidence="2" key="1">
    <citation type="submission" date="2014-08" db="EMBL/GenBank/DDBJ databases">
        <authorList>
            <person name="Sharma Rahul"/>
            <person name="Thines Marco"/>
        </authorList>
    </citation>
    <scope>NUCLEOTIDE SEQUENCE</scope>
</reference>
<feature type="region of interest" description="Disordered" evidence="1">
    <location>
        <begin position="834"/>
        <end position="853"/>
    </location>
</feature>
<feature type="compositionally biased region" description="Basic and acidic residues" evidence="1">
    <location>
        <begin position="398"/>
        <end position="418"/>
    </location>
</feature>
<feature type="region of interest" description="Disordered" evidence="1">
    <location>
        <begin position="526"/>
        <end position="585"/>
    </location>
</feature>
<sequence length="958" mass="101877">MGRLRGIGRSVSEVMAWGMKTGGEDSEDEGESGHADRFHPSNFPLVPSSIEPGASRVIARRAPSISSQTSRTFELAINAIPSSSALDSHPISSGPSGSSNRRRRVDAAESNAGSRRTTSLAPLGPSASTLYPEPRRPARQPSGRFVAPDVRFPPSVSSSSLAVSPTQIGSPASRNPSWASSSSRPSPPQTPRPVSPSRPSSPTQSALSYLNAPSLVSFPSRPESVHGEPVESFGALPGGNHRAILLQRLGDAEEAAEEDPRLAQALGVLLEMGYVGSIGSAGNTRPNGESDRFVFVQSAPVHHLPSLSSPARSATPDDRPTSNRRTSSNLTSTTASGSGSSPASRGRPRRRAAGATRRSTRSNREPVALAQANPSPASSTRSRNSAVRSSISELVTGHGRDHSSPTTEERQTENRQEKEGEEAVEEPIDESDGRNRVVSNPRPRRRRRPDGPSPLESAESVSVSSLAETTSSYSTARSNTSLPTPSPEIDSRVSSRSSLLALDTVQPSQHSLIQTVQDDEDIPIALRRTPRSSTAPFAPTSARIGRTRNSSNASSSTSLSQPPNNRLSSGLPTPITTASERLSPMPLTTSFPPVEIPNVDPEAHPVSDCLRTSQVSQLIPPDVFQSSSVITDPISSLSTSGMSGTHESRAGEDPLRNVPGLFELGRGLFEGFIAAPSSASTLPVVNGEFVGEGRGMTLTRSRSNRSRRRLSTSGGTTDQTNNPVMRGTRCSTVPPLSTPSESETLPTTTTATTMSEYVAHGIQPRLRTFLRSDRPLSTLSTSARAIDSTPFLRNIRPPTTRSRSSLPSIRTSHPPGPTTVSNFTWTPTQRSTVSSSVTTTMTASASQIPASPTHTLLSLTSTMSSENDLPLDRNPPPAYERSLGERAEYVAPPPRPRRGVRQREEATEGNSMSGLAGRLLGGGTLRDPDMRPRNSISRGEGEGENRLMARGRSLRGLR</sequence>
<feature type="region of interest" description="Disordered" evidence="1">
    <location>
        <begin position="304"/>
        <end position="495"/>
    </location>
</feature>
<feature type="compositionally biased region" description="Polar residues" evidence="1">
    <location>
        <begin position="111"/>
        <end position="120"/>
    </location>
</feature>
<feature type="compositionally biased region" description="Pro residues" evidence="1">
    <location>
        <begin position="185"/>
        <end position="196"/>
    </location>
</feature>
<feature type="compositionally biased region" description="Low complexity" evidence="1">
    <location>
        <begin position="549"/>
        <end position="565"/>
    </location>
</feature>
<name>A0A0F7SPE0_PHARH</name>
<feature type="compositionally biased region" description="Polar residues" evidence="1">
    <location>
        <begin position="566"/>
        <end position="585"/>
    </location>
</feature>
<dbReference type="AlphaFoldDB" id="A0A0F7SPE0"/>
<feature type="compositionally biased region" description="Acidic residues" evidence="1">
    <location>
        <begin position="419"/>
        <end position="430"/>
    </location>
</feature>
<feature type="compositionally biased region" description="Low complexity" evidence="1">
    <location>
        <begin position="834"/>
        <end position="846"/>
    </location>
</feature>
<proteinExistence type="predicted"/>
<feature type="compositionally biased region" description="Low complexity" evidence="1">
    <location>
        <begin position="323"/>
        <end position="345"/>
    </location>
</feature>
<accession>A0A0F7SPE0</accession>
<feature type="region of interest" description="Disordered" evidence="1">
    <location>
        <begin position="81"/>
        <end position="206"/>
    </location>
</feature>
<feature type="region of interest" description="Disordered" evidence="1">
    <location>
        <begin position="862"/>
        <end position="958"/>
    </location>
</feature>
<feature type="compositionally biased region" description="Low complexity" evidence="1">
    <location>
        <begin position="153"/>
        <end position="184"/>
    </location>
</feature>
<feature type="region of interest" description="Disordered" evidence="1">
    <location>
        <begin position="789"/>
        <end position="829"/>
    </location>
</feature>
<feature type="compositionally biased region" description="Polar residues" evidence="1">
    <location>
        <begin position="473"/>
        <end position="483"/>
    </location>
</feature>
<protein>
    <submittedName>
        <fullName evidence="2">Uncharacterized protein</fullName>
    </submittedName>
</protein>
<feature type="compositionally biased region" description="Low complexity" evidence="1">
    <location>
        <begin position="731"/>
        <end position="748"/>
    </location>
</feature>
<evidence type="ECO:0000256" key="1">
    <source>
        <dbReference type="SAM" id="MobiDB-lite"/>
    </source>
</evidence>
<feature type="compositionally biased region" description="Low complexity" evidence="1">
    <location>
        <begin position="793"/>
        <end position="812"/>
    </location>
</feature>
<feature type="region of interest" description="Disordered" evidence="1">
    <location>
        <begin position="698"/>
        <end position="748"/>
    </location>
</feature>